<dbReference type="EMBL" id="JAPCWZ010000004">
    <property type="protein sequence ID" value="KAK8867426.1"/>
    <property type="molecule type" value="Genomic_DNA"/>
</dbReference>
<gene>
    <name evidence="2" type="ORF">PGQ11_006004</name>
</gene>
<feature type="region of interest" description="Disordered" evidence="1">
    <location>
        <begin position="82"/>
        <end position="107"/>
    </location>
</feature>
<accession>A0ABR2IRE1</accession>
<dbReference type="Proteomes" id="UP001390339">
    <property type="component" value="Unassembled WGS sequence"/>
</dbReference>
<feature type="region of interest" description="Disordered" evidence="1">
    <location>
        <begin position="1"/>
        <end position="34"/>
    </location>
</feature>
<sequence length="107" mass="11134">MGTRPEKLDTGIKLPLPPPLPPSPSPPIAERKAAEGSRTFAEIDKGEGYKSAVGVNVGVQSGVTLNILPKSLPLCSVKRTPHLNVGSHPQETTADYGHNTMVGKAGA</sequence>
<proteinExistence type="predicted"/>
<evidence type="ECO:0000313" key="2">
    <source>
        <dbReference type="EMBL" id="KAK8867426.1"/>
    </source>
</evidence>
<organism evidence="2 3">
    <name type="scientific">Apiospora arundinis</name>
    <dbReference type="NCBI Taxonomy" id="335852"/>
    <lineage>
        <taxon>Eukaryota</taxon>
        <taxon>Fungi</taxon>
        <taxon>Dikarya</taxon>
        <taxon>Ascomycota</taxon>
        <taxon>Pezizomycotina</taxon>
        <taxon>Sordariomycetes</taxon>
        <taxon>Xylariomycetidae</taxon>
        <taxon>Amphisphaeriales</taxon>
        <taxon>Apiosporaceae</taxon>
        <taxon>Apiospora</taxon>
    </lineage>
</organism>
<comment type="caution">
    <text evidence="2">The sequence shown here is derived from an EMBL/GenBank/DDBJ whole genome shotgun (WGS) entry which is preliminary data.</text>
</comment>
<feature type="compositionally biased region" description="Basic and acidic residues" evidence="1">
    <location>
        <begin position="1"/>
        <end position="10"/>
    </location>
</feature>
<keyword evidence="3" id="KW-1185">Reference proteome</keyword>
<name>A0ABR2IRE1_9PEZI</name>
<evidence type="ECO:0000313" key="3">
    <source>
        <dbReference type="Proteomes" id="UP001390339"/>
    </source>
</evidence>
<evidence type="ECO:0000256" key="1">
    <source>
        <dbReference type="SAM" id="MobiDB-lite"/>
    </source>
</evidence>
<feature type="compositionally biased region" description="Pro residues" evidence="1">
    <location>
        <begin position="15"/>
        <end position="27"/>
    </location>
</feature>
<reference evidence="2 3" key="1">
    <citation type="journal article" date="2024" name="IMA Fungus">
        <title>Apiospora arundinis, a panoply of carbohydrate-active enzymes and secondary metabolites.</title>
        <authorList>
            <person name="Sorensen T."/>
            <person name="Petersen C."/>
            <person name="Muurmann A.T."/>
            <person name="Christiansen J.V."/>
            <person name="Brundto M.L."/>
            <person name="Overgaard C.K."/>
            <person name="Boysen A.T."/>
            <person name="Wollenberg R.D."/>
            <person name="Larsen T.O."/>
            <person name="Sorensen J.L."/>
            <person name="Nielsen K.L."/>
            <person name="Sondergaard T.E."/>
        </authorList>
    </citation>
    <scope>NUCLEOTIDE SEQUENCE [LARGE SCALE GENOMIC DNA]</scope>
    <source>
        <strain evidence="2 3">AAU 773</strain>
    </source>
</reference>
<protein>
    <submittedName>
        <fullName evidence="2">Uncharacterized protein</fullName>
    </submittedName>
</protein>